<proteinExistence type="predicted"/>
<comment type="caution">
    <text evidence="1">The sequence shown here is derived from an EMBL/GenBank/DDBJ whole genome shotgun (WGS) entry which is preliminary data.</text>
</comment>
<gene>
    <name evidence="1" type="ORF">MFLAVUS_007650</name>
</gene>
<dbReference type="EMBL" id="BAABUK010000020">
    <property type="protein sequence ID" value="GAA5814157.1"/>
    <property type="molecule type" value="Genomic_DNA"/>
</dbReference>
<organism evidence="1 2">
    <name type="scientific">Mucor flavus</name>
    <dbReference type="NCBI Taxonomy" id="439312"/>
    <lineage>
        <taxon>Eukaryota</taxon>
        <taxon>Fungi</taxon>
        <taxon>Fungi incertae sedis</taxon>
        <taxon>Mucoromycota</taxon>
        <taxon>Mucoromycotina</taxon>
        <taxon>Mucoromycetes</taxon>
        <taxon>Mucorales</taxon>
        <taxon>Mucorineae</taxon>
        <taxon>Mucoraceae</taxon>
        <taxon>Mucor</taxon>
    </lineage>
</organism>
<evidence type="ECO:0000313" key="2">
    <source>
        <dbReference type="Proteomes" id="UP001473302"/>
    </source>
</evidence>
<name>A0ABP9Z4W6_9FUNG</name>
<reference evidence="1 2" key="1">
    <citation type="submission" date="2024-04" db="EMBL/GenBank/DDBJ databases">
        <title>genome sequences of Mucor flavus KT1a and Helicostylum pulchrum KT1b strains isolated from the surface of a dry-aged beef.</title>
        <authorList>
            <person name="Toyotome T."/>
            <person name="Hosono M."/>
            <person name="Torimaru M."/>
            <person name="Fukuda K."/>
            <person name="Mikami N."/>
        </authorList>
    </citation>
    <scope>NUCLEOTIDE SEQUENCE [LARGE SCALE GENOMIC DNA]</scope>
    <source>
        <strain evidence="1 2">KT1a</strain>
    </source>
</reference>
<evidence type="ECO:0000313" key="1">
    <source>
        <dbReference type="EMBL" id="GAA5814157.1"/>
    </source>
</evidence>
<sequence>MLSRGGDENFPQKNLLYVPDEHAQLRQLQSKFDRLSTFLYRQFSSKSINSIHSRPLTIWTFFDRSKQVDTDSRTMASSKVFEYIATQVLNKGSRAVLSKQIVLSLQNDLNIDIIVNQALNRELE</sequence>
<dbReference type="Proteomes" id="UP001473302">
    <property type="component" value="Unassembled WGS sequence"/>
</dbReference>
<protein>
    <submittedName>
        <fullName evidence="1">Uncharacterized protein</fullName>
    </submittedName>
</protein>
<accession>A0ABP9Z4W6</accession>
<keyword evidence="2" id="KW-1185">Reference proteome</keyword>